<gene>
    <name evidence="2" type="ORF">SAMN04487772_1073</name>
</gene>
<keyword evidence="3" id="KW-1185">Reference proteome</keyword>
<dbReference type="SUPFAM" id="SSF53807">
    <property type="entry name" value="Helical backbone' metal receptor"/>
    <property type="match status" value="1"/>
</dbReference>
<name>A0A1I0B7B8_9FIRM</name>
<dbReference type="Gene3D" id="3.40.50.1980">
    <property type="entry name" value="Nitrogenase molybdenum iron protein domain"/>
    <property type="match status" value="3"/>
</dbReference>
<feature type="domain" description="Nitrogenase/oxidoreductase component 1" evidence="1">
    <location>
        <begin position="140"/>
        <end position="417"/>
    </location>
</feature>
<dbReference type="PANTHER" id="PTHR33712:SF7">
    <property type="entry name" value="LIGHT-INDEPENDENT PROTOCHLOROPHYLLIDE REDUCTASE SUBUNIT B"/>
    <property type="match status" value="1"/>
</dbReference>
<evidence type="ECO:0000259" key="1">
    <source>
        <dbReference type="Pfam" id="PF00148"/>
    </source>
</evidence>
<sequence>MAKSKGGTIVHAHYACAVGAAYTVAAIKGGVPIANCGPGCMYKQFFFMSFDNGFQGVSGAGGGNVPSANVGENDIVFGGTKKLDALVQSSLAVLKGDLYVVLTGCSGELIGDDVGSVVRKYQKSGYPVVFADTGAYNGPKEKGLINLWFETPYFNMNWRGDYLEIVRILRGAGFKVNVLFGPESGGAKEWKEIPKAQFNLVLSTWNGLKIAKHLEKKYGQPYIHVPVIPIGEEDTTAFIRKLVEYAGIDKTQSEEFISQESGIYYYFLEHFSDFFSEYWYGLPAKFATIGNSSDNIALTKFLADQIGLIPVKQIITDNPPEKYRDQIRELYRNLSEEVSVEVEFLEDGYLVEQSLSKADFGSGKPLVLGSTWESDAARERDALLIEVSVPATETLVVNRSYIGYRGALTLLERIYSAAVGGK</sequence>
<dbReference type="EMBL" id="FOHN01000007">
    <property type="protein sequence ID" value="SET02603.1"/>
    <property type="molecule type" value="Genomic_DNA"/>
</dbReference>
<dbReference type="STRING" id="29364.SAMN04487772_1073"/>
<dbReference type="InterPro" id="IPR050152">
    <property type="entry name" value="ChlB/BchB/BchZ"/>
</dbReference>
<dbReference type="OrthoDB" id="9802175at2"/>
<evidence type="ECO:0000313" key="3">
    <source>
        <dbReference type="Proteomes" id="UP000199800"/>
    </source>
</evidence>
<dbReference type="GO" id="GO:0016491">
    <property type="term" value="F:oxidoreductase activity"/>
    <property type="evidence" value="ECO:0007669"/>
    <property type="project" value="InterPro"/>
</dbReference>
<reference evidence="2 3" key="1">
    <citation type="submission" date="2016-10" db="EMBL/GenBank/DDBJ databases">
        <authorList>
            <person name="de Groot N.N."/>
        </authorList>
    </citation>
    <scope>NUCLEOTIDE SEQUENCE [LARGE SCALE GENOMIC DNA]</scope>
    <source>
        <strain evidence="2 3">DSM 1801</strain>
    </source>
</reference>
<organism evidence="2 3">
    <name type="scientific">[Clostridium] polysaccharolyticum</name>
    <dbReference type="NCBI Taxonomy" id="29364"/>
    <lineage>
        <taxon>Bacteria</taxon>
        <taxon>Bacillati</taxon>
        <taxon>Bacillota</taxon>
        <taxon>Clostridia</taxon>
        <taxon>Lachnospirales</taxon>
        <taxon>Lachnospiraceae</taxon>
    </lineage>
</organism>
<evidence type="ECO:0000313" key="2">
    <source>
        <dbReference type="EMBL" id="SET02603.1"/>
    </source>
</evidence>
<dbReference type="PANTHER" id="PTHR33712">
    <property type="entry name" value="LIGHT-INDEPENDENT PROTOCHLOROPHYLLIDE REDUCTASE SUBUNIT B"/>
    <property type="match status" value="1"/>
</dbReference>
<dbReference type="Proteomes" id="UP000199800">
    <property type="component" value="Unassembled WGS sequence"/>
</dbReference>
<dbReference type="RefSeq" id="WP_092477359.1">
    <property type="nucleotide sequence ID" value="NZ_FOHN01000007.1"/>
</dbReference>
<accession>A0A1I0B7B8</accession>
<protein>
    <submittedName>
        <fullName evidence="2">Nitrogenase molybdenum-iron protein beta chain</fullName>
    </submittedName>
</protein>
<dbReference type="InterPro" id="IPR000510">
    <property type="entry name" value="Nase/OxRdtase_comp1"/>
</dbReference>
<proteinExistence type="predicted"/>
<dbReference type="AlphaFoldDB" id="A0A1I0B7B8"/>
<dbReference type="Pfam" id="PF00148">
    <property type="entry name" value="Oxidored_nitro"/>
    <property type="match status" value="1"/>
</dbReference>